<proteinExistence type="inferred from homology"/>
<evidence type="ECO:0000313" key="6">
    <source>
        <dbReference type="EMBL" id="SEF44041.1"/>
    </source>
</evidence>
<reference evidence="6 7" key="1">
    <citation type="submission" date="2016-10" db="EMBL/GenBank/DDBJ databases">
        <authorList>
            <person name="de Groot N.N."/>
        </authorList>
    </citation>
    <scope>NUCLEOTIDE SEQUENCE [LARGE SCALE GENOMIC DNA]</scope>
    <source>
        <strain evidence="6 7">DSM 26915</strain>
    </source>
</reference>
<dbReference type="GO" id="GO:0071973">
    <property type="term" value="P:bacterial-type flagellum-dependent cell motility"/>
    <property type="evidence" value="ECO:0007669"/>
    <property type="project" value="TreeGrafter"/>
</dbReference>
<dbReference type="PANTHER" id="PTHR34773">
    <property type="entry name" value="FLAGELLAR SECRETION CHAPERONE FLIS"/>
    <property type="match status" value="1"/>
</dbReference>
<gene>
    <name evidence="6" type="ORF">SAMN04488045_0057</name>
</gene>
<keyword evidence="6" id="KW-0966">Cell projection</keyword>
<keyword evidence="3" id="KW-0963">Cytoplasm</keyword>
<evidence type="ECO:0000256" key="1">
    <source>
        <dbReference type="ARBA" id="ARBA00004514"/>
    </source>
</evidence>
<dbReference type="Proteomes" id="UP000236752">
    <property type="component" value="Unassembled WGS sequence"/>
</dbReference>
<dbReference type="PANTHER" id="PTHR34773:SF1">
    <property type="entry name" value="FLAGELLAR SECRETION CHAPERONE FLIS"/>
    <property type="match status" value="1"/>
</dbReference>
<dbReference type="SUPFAM" id="SSF101116">
    <property type="entry name" value="Flagellar export chaperone FliS"/>
    <property type="match status" value="1"/>
</dbReference>
<dbReference type="RefSeq" id="WP_103908484.1">
    <property type="nucleotide sequence ID" value="NZ_FNUZ01000001.1"/>
</dbReference>
<dbReference type="Pfam" id="PF02561">
    <property type="entry name" value="FliS"/>
    <property type="match status" value="1"/>
</dbReference>
<keyword evidence="6" id="KW-0969">Cilium</keyword>
<keyword evidence="5" id="KW-0143">Chaperone</keyword>
<keyword evidence="4" id="KW-1005">Bacterial flagellum biogenesis</keyword>
<sequence length="132" mass="14787">MNIALARSRYKQAAAIGEPEIHDPHEVIHVTLRELERSLGVMEQLQKAERATAGEHANRSLTAIYILQSSLDFEKGGDLATNLFQVYEYVRFHVLKAWRNEGDAELGQAKLAIGEILSAWQTIGDQVGERSE</sequence>
<dbReference type="GO" id="GO:0044780">
    <property type="term" value="P:bacterial-type flagellum assembly"/>
    <property type="evidence" value="ECO:0007669"/>
    <property type="project" value="InterPro"/>
</dbReference>
<evidence type="ECO:0000256" key="2">
    <source>
        <dbReference type="ARBA" id="ARBA00008787"/>
    </source>
</evidence>
<dbReference type="EMBL" id="FNUZ01000001">
    <property type="protein sequence ID" value="SEF44041.1"/>
    <property type="molecule type" value="Genomic_DNA"/>
</dbReference>
<evidence type="ECO:0000313" key="7">
    <source>
        <dbReference type="Proteomes" id="UP000236752"/>
    </source>
</evidence>
<dbReference type="AlphaFoldDB" id="A0A1H5S2P8"/>
<evidence type="ECO:0000256" key="3">
    <source>
        <dbReference type="ARBA" id="ARBA00022490"/>
    </source>
</evidence>
<dbReference type="InterPro" id="IPR003713">
    <property type="entry name" value="FliS"/>
</dbReference>
<comment type="similarity">
    <text evidence="2">Belongs to the FliS family.</text>
</comment>
<evidence type="ECO:0000256" key="4">
    <source>
        <dbReference type="ARBA" id="ARBA00022795"/>
    </source>
</evidence>
<dbReference type="InterPro" id="IPR036584">
    <property type="entry name" value="FliS_sf"/>
</dbReference>
<comment type="subcellular location">
    <subcellularLocation>
        <location evidence="1">Cytoplasm</location>
        <location evidence="1">Cytosol</location>
    </subcellularLocation>
</comment>
<name>A0A1H5S2P8_9RHOB</name>
<organism evidence="6 7">
    <name type="scientific">Thalassococcus halodurans</name>
    <dbReference type="NCBI Taxonomy" id="373675"/>
    <lineage>
        <taxon>Bacteria</taxon>
        <taxon>Pseudomonadati</taxon>
        <taxon>Pseudomonadota</taxon>
        <taxon>Alphaproteobacteria</taxon>
        <taxon>Rhodobacterales</taxon>
        <taxon>Roseobacteraceae</taxon>
        <taxon>Thalassococcus</taxon>
    </lineage>
</organism>
<dbReference type="GO" id="GO:0005829">
    <property type="term" value="C:cytosol"/>
    <property type="evidence" value="ECO:0007669"/>
    <property type="project" value="UniProtKB-SubCell"/>
</dbReference>
<keyword evidence="7" id="KW-1185">Reference proteome</keyword>
<dbReference type="OrthoDB" id="7355300at2"/>
<dbReference type="Gene3D" id="1.20.120.340">
    <property type="entry name" value="Flagellar protein FliS"/>
    <property type="match status" value="1"/>
</dbReference>
<keyword evidence="6" id="KW-0282">Flagellum</keyword>
<evidence type="ECO:0000256" key="5">
    <source>
        <dbReference type="ARBA" id="ARBA00023186"/>
    </source>
</evidence>
<protein>
    <submittedName>
        <fullName evidence="6">Flagellar protein FliS</fullName>
    </submittedName>
</protein>
<accession>A0A1H5S2P8</accession>